<evidence type="ECO:0000259" key="2">
    <source>
        <dbReference type="Pfam" id="PF00013"/>
    </source>
</evidence>
<dbReference type="PROSITE" id="PS50084">
    <property type="entry name" value="KH_TYPE_1"/>
    <property type="match status" value="1"/>
</dbReference>
<dbReference type="AlphaFoldDB" id="A0A7J6WI21"/>
<accession>A0A7J6WI21</accession>
<dbReference type="InterPro" id="IPR009019">
    <property type="entry name" value="KH_sf_prok-type"/>
</dbReference>
<organism evidence="3 4">
    <name type="scientific">Thalictrum thalictroides</name>
    <name type="common">Rue-anemone</name>
    <name type="synonym">Anemone thalictroides</name>
    <dbReference type="NCBI Taxonomy" id="46969"/>
    <lineage>
        <taxon>Eukaryota</taxon>
        <taxon>Viridiplantae</taxon>
        <taxon>Streptophyta</taxon>
        <taxon>Embryophyta</taxon>
        <taxon>Tracheophyta</taxon>
        <taxon>Spermatophyta</taxon>
        <taxon>Magnoliopsida</taxon>
        <taxon>Ranunculales</taxon>
        <taxon>Ranunculaceae</taxon>
        <taxon>Thalictroideae</taxon>
        <taxon>Thalictrum</taxon>
    </lineage>
</organism>
<dbReference type="Proteomes" id="UP000554482">
    <property type="component" value="Unassembled WGS sequence"/>
</dbReference>
<dbReference type="InterPro" id="IPR036612">
    <property type="entry name" value="KH_dom_type_1_sf"/>
</dbReference>
<dbReference type="EMBL" id="JABWDY010016906">
    <property type="protein sequence ID" value="KAF5195742.1"/>
    <property type="molecule type" value="Genomic_DNA"/>
</dbReference>
<keyword evidence="1" id="KW-0694">RNA-binding</keyword>
<comment type="caution">
    <text evidence="3">The sequence shown here is derived from an EMBL/GenBank/DDBJ whole genome shotgun (WGS) entry which is preliminary data.</text>
</comment>
<name>A0A7J6WI21_THATH</name>
<sequence length="96" mass="10217">MVPNTEAHPEDLARTKLQGPVYICSVSLSLQAESGGSGTVSKRFNGQLGADQFSMKVPNNKVGLIIGKGGETIKIMQESLNSRNSNCDSRTMMNSG</sequence>
<dbReference type="Gene3D" id="3.30.1370.10">
    <property type="entry name" value="K Homology domain, type 1"/>
    <property type="match status" value="1"/>
</dbReference>
<reference evidence="3 4" key="1">
    <citation type="submission" date="2020-06" db="EMBL/GenBank/DDBJ databases">
        <title>Transcriptomic and genomic resources for Thalictrum thalictroides and T. hernandezii: Facilitating candidate gene discovery in an emerging model plant lineage.</title>
        <authorList>
            <person name="Arias T."/>
            <person name="Riano-Pachon D.M."/>
            <person name="Di Stilio V.S."/>
        </authorList>
    </citation>
    <scope>NUCLEOTIDE SEQUENCE [LARGE SCALE GENOMIC DNA]</scope>
    <source>
        <strain evidence="4">cv. WT478/WT964</strain>
        <tissue evidence="3">Leaves</tissue>
    </source>
</reference>
<protein>
    <recommendedName>
        <fullName evidence="2">K Homology domain-containing protein</fullName>
    </recommendedName>
</protein>
<feature type="domain" description="K Homology" evidence="2">
    <location>
        <begin position="53"/>
        <end position="79"/>
    </location>
</feature>
<gene>
    <name evidence="3" type="ORF">FRX31_014671</name>
</gene>
<evidence type="ECO:0000313" key="3">
    <source>
        <dbReference type="EMBL" id="KAF5195742.1"/>
    </source>
</evidence>
<proteinExistence type="predicted"/>
<evidence type="ECO:0000256" key="1">
    <source>
        <dbReference type="PROSITE-ProRule" id="PRU00117"/>
    </source>
</evidence>
<dbReference type="InterPro" id="IPR004088">
    <property type="entry name" value="KH_dom_type_1"/>
</dbReference>
<evidence type="ECO:0000313" key="4">
    <source>
        <dbReference type="Proteomes" id="UP000554482"/>
    </source>
</evidence>
<dbReference type="OrthoDB" id="5204190at2759"/>
<dbReference type="Pfam" id="PF00013">
    <property type="entry name" value="KH_1"/>
    <property type="match status" value="1"/>
</dbReference>
<dbReference type="SUPFAM" id="SSF54814">
    <property type="entry name" value="Prokaryotic type KH domain (KH-domain type II)"/>
    <property type="match status" value="1"/>
</dbReference>
<keyword evidence="4" id="KW-1185">Reference proteome</keyword>
<dbReference type="GO" id="GO:0003723">
    <property type="term" value="F:RNA binding"/>
    <property type="evidence" value="ECO:0007669"/>
    <property type="project" value="UniProtKB-UniRule"/>
</dbReference>